<dbReference type="NCBIfam" id="TIGR01050">
    <property type="entry name" value="rpsS_bact"/>
    <property type="match status" value="1"/>
</dbReference>
<reference evidence="8" key="1">
    <citation type="submission" date="2020-03" db="EMBL/GenBank/DDBJ databases">
        <title>Schizocladia ischiensis organellar genomes: estimating the origin of multicellularity in heterokonts and the emergence of shallow ocean ecosystems.</title>
        <authorList>
            <person name="Phillips N."/>
            <person name="Brawn E.L."/>
            <person name="Boore J."/>
            <person name="Cheda B."/>
            <person name="Salomon M."/>
            <person name="Kawai H."/>
            <person name="Yamagishi T."/>
        </authorList>
    </citation>
    <scope>NUCLEOTIDE SEQUENCE</scope>
</reference>
<dbReference type="HAMAP" id="MF_00531">
    <property type="entry name" value="Ribosomal_uS19"/>
    <property type="match status" value="1"/>
</dbReference>
<dbReference type="PIRSF" id="PIRSF002144">
    <property type="entry name" value="Ribosomal_S19"/>
    <property type="match status" value="1"/>
</dbReference>
<dbReference type="AlphaFoldDB" id="A0A7S6UA12"/>
<dbReference type="GO" id="GO:0000028">
    <property type="term" value="P:ribosomal small subunit assembly"/>
    <property type="evidence" value="ECO:0007669"/>
    <property type="project" value="TreeGrafter"/>
</dbReference>
<evidence type="ECO:0000256" key="4">
    <source>
        <dbReference type="ARBA" id="ARBA00022980"/>
    </source>
</evidence>
<keyword evidence="3" id="KW-0694">RNA-binding</keyword>
<proteinExistence type="inferred from homology"/>
<dbReference type="PROSITE" id="PS00323">
    <property type="entry name" value="RIBOSOMAL_S19"/>
    <property type="match status" value="1"/>
</dbReference>
<dbReference type="InterPro" id="IPR002222">
    <property type="entry name" value="Ribosomal_uS19"/>
</dbReference>
<dbReference type="Gene3D" id="3.30.860.10">
    <property type="entry name" value="30s Ribosomal Protein S19, Chain A"/>
    <property type="match status" value="1"/>
</dbReference>
<evidence type="ECO:0000256" key="5">
    <source>
        <dbReference type="ARBA" id="ARBA00023274"/>
    </source>
</evidence>
<dbReference type="GO" id="GO:0019843">
    <property type="term" value="F:rRNA binding"/>
    <property type="evidence" value="ECO:0007669"/>
    <property type="project" value="UniProtKB-KW"/>
</dbReference>
<dbReference type="PRINTS" id="PR00975">
    <property type="entry name" value="RIBOSOMALS19"/>
</dbReference>
<evidence type="ECO:0000256" key="6">
    <source>
        <dbReference type="ARBA" id="ARBA00035253"/>
    </source>
</evidence>
<dbReference type="SUPFAM" id="SSF54570">
    <property type="entry name" value="Ribosomal protein S19"/>
    <property type="match status" value="1"/>
</dbReference>
<evidence type="ECO:0000256" key="2">
    <source>
        <dbReference type="ARBA" id="ARBA00022730"/>
    </source>
</evidence>
<geneLocation type="mitochondrion" evidence="8"/>
<accession>A0A7S6UA12</accession>
<dbReference type="Pfam" id="PF00203">
    <property type="entry name" value="Ribosomal_S19"/>
    <property type="match status" value="1"/>
</dbReference>
<organism evidence="8">
    <name type="scientific">Schizocladia ischiensis</name>
    <dbReference type="NCBI Taxonomy" id="196139"/>
    <lineage>
        <taxon>Eukaryota</taxon>
        <taxon>Sar</taxon>
        <taxon>Stramenopiles</taxon>
        <taxon>Ochrophyta</taxon>
        <taxon>PX clade</taxon>
        <taxon>Schizocladiophyceae</taxon>
        <taxon>Schizocladiales</taxon>
        <taxon>Schizocladiaceae</taxon>
        <taxon>Schizocladia</taxon>
    </lineage>
</organism>
<dbReference type="PANTHER" id="PTHR11880">
    <property type="entry name" value="RIBOSOMAL PROTEIN S19P FAMILY MEMBER"/>
    <property type="match status" value="1"/>
</dbReference>
<dbReference type="PANTHER" id="PTHR11880:SF8">
    <property type="entry name" value="SMALL RIBOSOMAL SUBUNIT PROTEIN US19M"/>
    <property type="match status" value="1"/>
</dbReference>
<evidence type="ECO:0000256" key="1">
    <source>
        <dbReference type="ARBA" id="ARBA00007345"/>
    </source>
</evidence>
<evidence type="ECO:0000313" key="8">
    <source>
        <dbReference type="EMBL" id="QOW07596.1"/>
    </source>
</evidence>
<keyword evidence="8" id="KW-0496">Mitochondrion</keyword>
<dbReference type="InterPro" id="IPR020934">
    <property type="entry name" value="Ribosomal_uS19_CS"/>
</dbReference>
<sequence length="92" mass="10633">MSRSVWKSPSIHPNFLKSIVRAKAENKKKPKITLSRASTIYPAAIGLLVKIHNGNRMVFRKITEEMVGHKLGEFALTRKKYIYKKKKNPVKR</sequence>
<dbReference type="EMBL" id="MT259947">
    <property type="protein sequence ID" value="QOW07596.1"/>
    <property type="molecule type" value="Genomic_DNA"/>
</dbReference>
<comment type="similarity">
    <text evidence="1 7">Belongs to the universal ribosomal protein uS19 family.</text>
</comment>
<name>A0A7S6UA12_9STRA</name>
<keyword evidence="5 7" id="KW-0687">Ribonucleoprotein</keyword>
<dbReference type="GeneID" id="63377897"/>
<evidence type="ECO:0000256" key="3">
    <source>
        <dbReference type="ARBA" id="ARBA00022884"/>
    </source>
</evidence>
<dbReference type="GO" id="GO:0003735">
    <property type="term" value="F:structural constituent of ribosome"/>
    <property type="evidence" value="ECO:0007669"/>
    <property type="project" value="InterPro"/>
</dbReference>
<protein>
    <recommendedName>
        <fullName evidence="6">Small ribosomal subunit protein uS19c</fullName>
    </recommendedName>
</protein>
<dbReference type="InterPro" id="IPR005732">
    <property type="entry name" value="Ribosomal_uS19_bac-type"/>
</dbReference>
<keyword evidence="2" id="KW-0699">rRNA-binding</keyword>
<dbReference type="GO" id="GO:0005737">
    <property type="term" value="C:cytoplasm"/>
    <property type="evidence" value="ECO:0007669"/>
    <property type="project" value="UniProtKB-ARBA"/>
</dbReference>
<keyword evidence="4 7" id="KW-0689">Ribosomal protein</keyword>
<gene>
    <name evidence="8" type="primary">rps19</name>
</gene>
<dbReference type="InterPro" id="IPR023575">
    <property type="entry name" value="Ribosomal_uS19_SF"/>
</dbReference>
<evidence type="ECO:0000256" key="7">
    <source>
        <dbReference type="RuleBase" id="RU003485"/>
    </source>
</evidence>
<dbReference type="RefSeq" id="YP_010032382.1">
    <property type="nucleotide sequence ID" value="NC_053869.1"/>
</dbReference>
<dbReference type="GO" id="GO:0015935">
    <property type="term" value="C:small ribosomal subunit"/>
    <property type="evidence" value="ECO:0007669"/>
    <property type="project" value="InterPro"/>
</dbReference>
<dbReference type="GO" id="GO:0006412">
    <property type="term" value="P:translation"/>
    <property type="evidence" value="ECO:0007669"/>
    <property type="project" value="InterPro"/>
</dbReference>